<feature type="region of interest" description="Disordered" evidence="1">
    <location>
        <begin position="30"/>
        <end position="49"/>
    </location>
</feature>
<organism evidence="2">
    <name type="scientific">Heterosigma akashiwo</name>
    <name type="common">Chromophytic alga</name>
    <name type="synonym">Heterosigma carterae</name>
    <dbReference type="NCBI Taxonomy" id="2829"/>
    <lineage>
        <taxon>Eukaryota</taxon>
        <taxon>Sar</taxon>
        <taxon>Stramenopiles</taxon>
        <taxon>Ochrophyta</taxon>
        <taxon>Raphidophyceae</taxon>
        <taxon>Chattonellales</taxon>
        <taxon>Chattonellaceae</taxon>
        <taxon>Heterosigma</taxon>
    </lineage>
</organism>
<proteinExistence type="predicted"/>
<reference evidence="2" key="1">
    <citation type="submission" date="2021-01" db="EMBL/GenBank/DDBJ databases">
        <authorList>
            <person name="Corre E."/>
            <person name="Pelletier E."/>
            <person name="Niang G."/>
            <person name="Scheremetjew M."/>
            <person name="Finn R."/>
            <person name="Kale V."/>
            <person name="Holt S."/>
            <person name="Cochrane G."/>
            <person name="Meng A."/>
            <person name="Brown T."/>
            <person name="Cohen L."/>
        </authorList>
    </citation>
    <scope>NUCLEOTIDE SEQUENCE</scope>
    <source>
        <strain evidence="2">CCMP3107</strain>
    </source>
</reference>
<name>A0A6V1R490_HETAK</name>
<evidence type="ECO:0000256" key="1">
    <source>
        <dbReference type="SAM" id="MobiDB-lite"/>
    </source>
</evidence>
<dbReference type="EMBL" id="HBIU01024465">
    <property type="protein sequence ID" value="CAE0632638.1"/>
    <property type="molecule type" value="Transcribed_RNA"/>
</dbReference>
<gene>
    <name evidence="2" type="ORF">HAKA00212_LOCUS11348</name>
</gene>
<feature type="compositionally biased region" description="Polar residues" evidence="1">
    <location>
        <begin position="71"/>
        <end position="82"/>
    </location>
</feature>
<feature type="region of interest" description="Disordered" evidence="1">
    <location>
        <begin position="172"/>
        <end position="197"/>
    </location>
</feature>
<evidence type="ECO:0000313" key="2">
    <source>
        <dbReference type="EMBL" id="CAE0632638.1"/>
    </source>
</evidence>
<dbReference type="AlphaFoldDB" id="A0A6V1R490"/>
<accession>A0A6V1R490</accession>
<feature type="region of interest" description="Disordered" evidence="1">
    <location>
        <begin position="71"/>
        <end position="100"/>
    </location>
</feature>
<protein>
    <submittedName>
        <fullName evidence="2">Uncharacterized protein</fullName>
    </submittedName>
</protein>
<sequence length="222" mass="24508">MLGTKGQPYYQDDNDGEAVMYDQSVPLVPIMPQTPQYKPTHLGPPLPDPSTTGVFSRIFGGFKRVRASSENVRNAEVAQSSAAPRRSSHQSQSTYTDVGPIKTEAPFYPATGLGVIKDGRMHTALTQGDRFSATKDRVLTQQLRRADRRAAQQVREPGEGLAVAPPRLEATFLRRGNNGTEESKDSGYDQKTGYGAKGYDVAEYSTEQYVYEPSEYTSVYEK</sequence>